<proteinExistence type="predicted"/>
<dbReference type="AlphaFoldDB" id="A0A0H3ZN88"/>
<name>A0A0H3ZN88_9VIBR</name>
<organism evidence="1">
    <name type="scientific">Vibrio tasmaniensis</name>
    <dbReference type="NCBI Taxonomy" id="212663"/>
    <lineage>
        <taxon>Bacteria</taxon>
        <taxon>Pseudomonadati</taxon>
        <taxon>Pseudomonadota</taxon>
        <taxon>Gammaproteobacteria</taxon>
        <taxon>Vibrionales</taxon>
        <taxon>Vibrionaceae</taxon>
        <taxon>Vibrio</taxon>
    </lineage>
</organism>
<accession>A0A0H3ZN88</accession>
<reference evidence="1" key="1">
    <citation type="journal article" date="2015" name="MBio">
        <title>Eco-Evolutionary Dynamics of Episomes among Ecologically Cohesive Bacterial Populations.</title>
        <authorList>
            <person name="Xue H."/>
            <person name="Cordero O.X."/>
            <person name="Camas F.M."/>
            <person name="Trimble W."/>
            <person name="Meyer F."/>
            <person name="Guglielmini J."/>
            <person name="Rocha E.P."/>
            <person name="Polz M.F."/>
        </authorList>
    </citation>
    <scope>NUCLEOTIDE SEQUENCE</scope>
    <source>
        <strain evidence="1">FF_210</strain>
    </source>
</reference>
<dbReference type="EMBL" id="KP795549">
    <property type="protein sequence ID" value="AKN37763.1"/>
    <property type="molecule type" value="Genomic_DNA"/>
</dbReference>
<evidence type="ECO:0000313" key="1">
    <source>
        <dbReference type="EMBL" id="AKN37763.1"/>
    </source>
</evidence>
<protein>
    <submittedName>
        <fullName evidence="1">Uncharacterized protein</fullName>
    </submittedName>
</protein>
<sequence length="39" mass="4586">MLPNSSIKVFFQREVMFEGILKKLGYVKKSHIDEQLNFA</sequence>